<reference evidence="1" key="1">
    <citation type="submission" date="2022-07" db="EMBL/GenBank/DDBJ databases">
        <title>Phylogenomic reconstructions and comparative analyses of Kickxellomycotina fungi.</title>
        <authorList>
            <person name="Reynolds N.K."/>
            <person name="Stajich J.E."/>
            <person name="Barry K."/>
            <person name="Grigoriev I.V."/>
            <person name="Crous P."/>
            <person name="Smith M.E."/>
        </authorList>
    </citation>
    <scope>NUCLEOTIDE SEQUENCE</scope>
    <source>
        <strain evidence="1">BCRC 34780</strain>
    </source>
</reference>
<dbReference type="Proteomes" id="UP001140087">
    <property type="component" value="Unassembled WGS sequence"/>
</dbReference>
<dbReference type="EMBL" id="JANBUN010000467">
    <property type="protein sequence ID" value="KAJ2803538.1"/>
    <property type="molecule type" value="Genomic_DNA"/>
</dbReference>
<accession>A0ACC1LA65</accession>
<name>A0ACC1LA65_9FUNG</name>
<sequence>MTAVQAAATVPTVPAAMVSNQFFDEFTDRVRVKPIPWEGYSRAGLISSDELQNLKAFQHRLADEAGGGGALAGYVPLLVKLAESLSSIDALQYLLVVLDDLVECDAAAVDALRGAEMGEAVARVMFRCMDKKDDYLGLKACKILIGIVAGGDAAVEKHVFVRMFEYVERCLKSELTSVVDVGLQVMQSALRVRRARGVLYNDAPACLAQMVDVLKRSHGPTAAAAAAAGLPANGGPARAPRGAVAVSQMQYEVVFCLWLLTFERPIAATLNRKYDVIPTMTEIARSTVKEKVIRMIVAAWANMLELAPAANVPNMLVAKVPACLATLATGRNFKDEDLREGIKALSEDMAAHTGVMTTWDEYVNEVASGKLEWAPAHRSEQFWKLHMQKMDSDDHRVVRQLAAVLESPTASETALAVACHDLAQYVKFSPDGKRFLARIGAKARVMALMTSEYPEVRYEALLCVQQIMLNAWRN</sequence>
<evidence type="ECO:0000313" key="2">
    <source>
        <dbReference type="Proteomes" id="UP001140087"/>
    </source>
</evidence>
<keyword evidence="2" id="KW-1185">Reference proteome</keyword>
<proteinExistence type="predicted"/>
<organism evidence="1 2">
    <name type="scientific">Coemansia helicoidea</name>
    <dbReference type="NCBI Taxonomy" id="1286919"/>
    <lineage>
        <taxon>Eukaryota</taxon>
        <taxon>Fungi</taxon>
        <taxon>Fungi incertae sedis</taxon>
        <taxon>Zoopagomycota</taxon>
        <taxon>Kickxellomycotina</taxon>
        <taxon>Kickxellomycetes</taxon>
        <taxon>Kickxellales</taxon>
        <taxon>Kickxellaceae</taxon>
        <taxon>Coemansia</taxon>
    </lineage>
</organism>
<comment type="caution">
    <text evidence="1">The sequence shown here is derived from an EMBL/GenBank/DDBJ whole genome shotgun (WGS) entry which is preliminary data.</text>
</comment>
<gene>
    <name evidence="1" type="primary">VMA13</name>
    <name evidence="1" type="ORF">H4R21_002001</name>
</gene>
<protein>
    <submittedName>
        <fullName evidence="1">H(+)-transporting V1 sector ATPase subunit H</fullName>
    </submittedName>
</protein>
<evidence type="ECO:0000313" key="1">
    <source>
        <dbReference type="EMBL" id="KAJ2803538.1"/>
    </source>
</evidence>